<dbReference type="NCBIfam" id="TIGR00629">
    <property type="entry name" value="uvde"/>
    <property type="match status" value="1"/>
</dbReference>
<evidence type="ECO:0000256" key="2">
    <source>
        <dbReference type="ARBA" id="ARBA00022759"/>
    </source>
</evidence>
<dbReference type="GO" id="GO:0006289">
    <property type="term" value="P:nucleotide-excision repair"/>
    <property type="evidence" value="ECO:0007669"/>
    <property type="project" value="InterPro"/>
</dbReference>
<dbReference type="Pfam" id="PF03851">
    <property type="entry name" value="UvdE"/>
    <property type="match status" value="1"/>
</dbReference>
<reference evidence="7 8" key="1">
    <citation type="journal article" date="2014" name="Genome Announc.">
        <title>Draft Genome Sequences of Three Alkaliphilic Bacillus Strains, Bacillus wakoensis JCM 9140T, Bacillus akibai JCM 9157T, and Bacillus hemicellulosilyticus JCM 9152T.</title>
        <authorList>
            <person name="Yuki M."/>
            <person name="Oshima K."/>
            <person name="Suda W."/>
            <person name="Oshida Y."/>
            <person name="Kitamura K."/>
            <person name="Iida T."/>
            <person name="Hattori M."/>
            <person name="Ohkuma M."/>
        </authorList>
    </citation>
    <scope>NUCLEOTIDE SEQUENCE [LARGE SCALE GENOMIC DNA]</scope>
    <source>
        <strain evidence="7 8">JCM 9157</strain>
    </source>
</reference>
<keyword evidence="4" id="KW-0228">DNA excision</keyword>
<proteinExistence type="predicted"/>
<dbReference type="PANTHER" id="PTHR31290">
    <property type="entry name" value="UV-DAMAGE ENDONUCLEASE"/>
    <property type="match status" value="1"/>
</dbReference>
<dbReference type="InterPro" id="IPR004601">
    <property type="entry name" value="UvdE"/>
</dbReference>
<dbReference type="Proteomes" id="UP000018896">
    <property type="component" value="Unassembled WGS sequence"/>
</dbReference>
<keyword evidence="3" id="KW-0227">DNA damage</keyword>
<dbReference type="GO" id="GO:0004519">
    <property type="term" value="F:endonuclease activity"/>
    <property type="evidence" value="ECO:0007669"/>
    <property type="project" value="UniProtKB-KW"/>
</dbReference>
<gene>
    <name evidence="7" type="ORF">JCM9157_4167</name>
</gene>
<keyword evidence="2 7" id="KW-0255">Endonuclease</keyword>
<protein>
    <submittedName>
        <fullName evidence="7">UV-endonuclease UvdE</fullName>
    </submittedName>
</protein>
<evidence type="ECO:0000256" key="6">
    <source>
        <dbReference type="ARBA" id="ARBA00023204"/>
    </source>
</evidence>
<keyword evidence="5" id="KW-0378">Hydrolase</keyword>
<comment type="caution">
    <text evidence="7">The sequence shown here is derived from an EMBL/GenBank/DDBJ whole genome shotgun (WGS) entry which is preliminary data.</text>
</comment>
<dbReference type="AlphaFoldDB" id="W4QXX9"/>
<dbReference type="Gene3D" id="3.20.20.150">
    <property type="entry name" value="Divalent-metal-dependent TIM barrel enzymes"/>
    <property type="match status" value="1"/>
</dbReference>
<evidence type="ECO:0000313" key="8">
    <source>
        <dbReference type="Proteomes" id="UP000018896"/>
    </source>
</evidence>
<dbReference type="OrthoDB" id="9782576at2"/>
<sequence>MKLGYACINLSLPSKFRTCRLKTVESEGLEKVKELTIHNFQQVLNNISWNRSQGIYFYRISSDLVPFATHEIMTWEWDRDPDVLEITNQIKDIATKNGMRLTMHPGQYSILNSPNPEIVRKAILDLEYHNQVLNLVNGTDMIIHVGGAYGNKEEAKSRFIKTYNTLSTDIKSKLRLENDDKIFHIQDVIDIYKETGVPILFDYHHNRCNPTDGITIEEALTIVFESWESTGRPKMHISSGRNAETDSAHHDFILEHDFIDFIRLIGNREADIMFESKRKDESVLRVYELIKNGKIDLNTPGVKLEMSPAFSW</sequence>
<keyword evidence="6" id="KW-0234">DNA repair</keyword>
<dbReference type="EMBL" id="BAUV01000047">
    <property type="protein sequence ID" value="GAE36931.1"/>
    <property type="molecule type" value="Genomic_DNA"/>
</dbReference>
<organism evidence="7 8">
    <name type="scientific">Halalkalibacter akibai (strain ATCC 43226 / DSM 21942 / CIP 109018 / JCM 9157 / 1139)</name>
    <name type="common">Bacillus akibai</name>
    <dbReference type="NCBI Taxonomy" id="1236973"/>
    <lineage>
        <taxon>Bacteria</taxon>
        <taxon>Bacillati</taxon>
        <taxon>Bacillota</taxon>
        <taxon>Bacilli</taxon>
        <taxon>Bacillales</taxon>
        <taxon>Bacillaceae</taxon>
        <taxon>Halalkalibacter</taxon>
    </lineage>
</organism>
<dbReference type="eggNOG" id="COG4294">
    <property type="taxonomic scope" value="Bacteria"/>
</dbReference>
<evidence type="ECO:0000256" key="3">
    <source>
        <dbReference type="ARBA" id="ARBA00022763"/>
    </source>
</evidence>
<dbReference type="InterPro" id="IPR036237">
    <property type="entry name" value="Xyl_isomerase-like_sf"/>
</dbReference>
<evidence type="ECO:0000256" key="4">
    <source>
        <dbReference type="ARBA" id="ARBA00022769"/>
    </source>
</evidence>
<evidence type="ECO:0000256" key="1">
    <source>
        <dbReference type="ARBA" id="ARBA00022722"/>
    </source>
</evidence>
<keyword evidence="1" id="KW-0540">Nuclease</keyword>
<evidence type="ECO:0000313" key="7">
    <source>
        <dbReference type="EMBL" id="GAE36931.1"/>
    </source>
</evidence>
<dbReference type="SUPFAM" id="SSF51658">
    <property type="entry name" value="Xylose isomerase-like"/>
    <property type="match status" value="1"/>
</dbReference>
<name>W4QXX9_HALA3</name>
<accession>W4QXX9</accession>
<evidence type="ECO:0000256" key="5">
    <source>
        <dbReference type="ARBA" id="ARBA00022801"/>
    </source>
</evidence>
<keyword evidence="8" id="KW-1185">Reference proteome</keyword>
<dbReference type="GO" id="GO:0009411">
    <property type="term" value="P:response to UV"/>
    <property type="evidence" value="ECO:0007669"/>
    <property type="project" value="InterPro"/>
</dbReference>
<dbReference type="STRING" id="1236973.JCM9157_4167"/>
<dbReference type="PANTHER" id="PTHR31290:SF5">
    <property type="entry name" value="UV-DAMAGE ENDONUCLEASE"/>
    <property type="match status" value="1"/>
</dbReference>
<dbReference type="GO" id="GO:0016787">
    <property type="term" value="F:hydrolase activity"/>
    <property type="evidence" value="ECO:0007669"/>
    <property type="project" value="UniProtKB-KW"/>
</dbReference>